<keyword evidence="7" id="KW-0012">Acyltransferase</keyword>
<dbReference type="GO" id="GO:0061579">
    <property type="term" value="F:N-acyl homoserine lactone synthase activity"/>
    <property type="evidence" value="ECO:0007669"/>
    <property type="project" value="UniProtKB-UniRule"/>
</dbReference>
<dbReference type="AlphaFoldDB" id="A0A840Z1B0"/>
<dbReference type="Gene3D" id="3.40.630.30">
    <property type="match status" value="1"/>
</dbReference>
<evidence type="ECO:0000256" key="6">
    <source>
        <dbReference type="RuleBase" id="RU361135"/>
    </source>
</evidence>
<keyword evidence="2 6" id="KW-0808">Transferase</keyword>
<sequence>MLHELRFGTETMPQGALAAMFAARKRVFVDLLGWNLPIRAGRFEIDQFDGALARYLILTDPDGSHLGSARLLPTTHGHLLDTLYPDLCDAPPPRGPQCWEISRFCLDRRLRAGQRRIVRDTLVLSLVNYALAHAITRYTALADLGWYRKIADFGWRCTALGAPCTRDGVPLVAFSIRIDAETPALLARRGIRPGLPLRGADSAAA</sequence>
<comment type="catalytic activity">
    <reaction evidence="6">
        <text>a fatty acyl-[ACP] + S-adenosyl-L-methionine = an N-acyl-L-homoserine lactone + S-methyl-5'-thioadenosine + holo-[ACP] + H(+)</text>
        <dbReference type="Rhea" id="RHEA:10096"/>
        <dbReference type="Rhea" id="RHEA-COMP:9685"/>
        <dbReference type="Rhea" id="RHEA-COMP:14125"/>
        <dbReference type="ChEBI" id="CHEBI:15378"/>
        <dbReference type="ChEBI" id="CHEBI:17509"/>
        <dbReference type="ChEBI" id="CHEBI:55474"/>
        <dbReference type="ChEBI" id="CHEBI:59789"/>
        <dbReference type="ChEBI" id="CHEBI:64479"/>
        <dbReference type="ChEBI" id="CHEBI:138651"/>
        <dbReference type="EC" id="2.3.1.184"/>
    </reaction>
</comment>
<dbReference type="PANTHER" id="PTHR39322:SF1">
    <property type="entry name" value="ISOVALERYL-HOMOSERINE LACTONE SYNTHASE"/>
    <property type="match status" value="1"/>
</dbReference>
<dbReference type="PANTHER" id="PTHR39322">
    <property type="entry name" value="ACYL-HOMOSERINE-LACTONE SYNTHASE"/>
    <property type="match status" value="1"/>
</dbReference>
<name>A0A840Z1B0_9SPHN</name>
<dbReference type="GO" id="GO:0009372">
    <property type="term" value="P:quorum sensing"/>
    <property type="evidence" value="ECO:0007669"/>
    <property type="project" value="UniProtKB-UniRule"/>
</dbReference>
<dbReference type="SUPFAM" id="SSF55729">
    <property type="entry name" value="Acyl-CoA N-acyltransferases (Nat)"/>
    <property type="match status" value="1"/>
</dbReference>
<dbReference type="PRINTS" id="PR01549">
    <property type="entry name" value="AUTOINDCRSYN"/>
</dbReference>
<dbReference type="PROSITE" id="PS51187">
    <property type="entry name" value="AUTOINDUCER_SYNTH_2"/>
    <property type="match status" value="1"/>
</dbReference>
<dbReference type="EC" id="2.3.1.184" evidence="6"/>
<accession>A0A840Z1B0</accession>
<organism evidence="7 8">
    <name type="scientific">Stakelama sediminis</name>
    <dbReference type="NCBI Taxonomy" id="463200"/>
    <lineage>
        <taxon>Bacteria</taxon>
        <taxon>Pseudomonadati</taxon>
        <taxon>Pseudomonadota</taxon>
        <taxon>Alphaproteobacteria</taxon>
        <taxon>Sphingomonadales</taxon>
        <taxon>Sphingomonadaceae</taxon>
        <taxon>Stakelama</taxon>
    </lineage>
</organism>
<keyword evidence="1 5" id="KW-0673">Quorum sensing</keyword>
<evidence type="ECO:0000256" key="1">
    <source>
        <dbReference type="ARBA" id="ARBA00022654"/>
    </source>
</evidence>
<evidence type="ECO:0000256" key="2">
    <source>
        <dbReference type="ARBA" id="ARBA00022679"/>
    </source>
</evidence>
<comment type="similarity">
    <text evidence="5 6">Belongs to the autoinducer synthase family.</text>
</comment>
<dbReference type="GO" id="GO:0007165">
    <property type="term" value="P:signal transduction"/>
    <property type="evidence" value="ECO:0007669"/>
    <property type="project" value="TreeGrafter"/>
</dbReference>
<dbReference type="EMBL" id="JACIJI010000007">
    <property type="protein sequence ID" value="MBB5719921.1"/>
    <property type="molecule type" value="Genomic_DNA"/>
</dbReference>
<evidence type="ECO:0000256" key="3">
    <source>
        <dbReference type="ARBA" id="ARBA00022691"/>
    </source>
</evidence>
<dbReference type="RefSeq" id="WP_184005300.1">
    <property type="nucleotide sequence ID" value="NZ_BAABIF010000011.1"/>
</dbReference>
<evidence type="ECO:0000256" key="5">
    <source>
        <dbReference type="PROSITE-ProRule" id="PRU00533"/>
    </source>
</evidence>
<keyword evidence="4 5" id="KW-0071">Autoinducer synthesis</keyword>
<evidence type="ECO:0000256" key="4">
    <source>
        <dbReference type="ARBA" id="ARBA00022929"/>
    </source>
</evidence>
<protein>
    <recommendedName>
        <fullName evidence="6">Acyl-homoserine-lactone synthase</fullName>
        <ecNumber evidence="6">2.3.1.184</ecNumber>
    </recommendedName>
    <alternativeName>
        <fullName evidence="6">Autoinducer synthesis protein</fullName>
    </alternativeName>
</protein>
<comment type="caution">
    <text evidence="7">The sequence shown here is derived from an EMBL/GenBank/DDBJ whole genome shotgun (WGS) entry which is preliminary data.</text>
</comment>
<evidence type="ECO:0000313" key="8">
    <source>
        <dbReference type="Proteomes" id="UP000554342"/>
    </source>
</evidence>
<reference evidence="7 8" key="1">
    <citation type="submission" date="2020-08" db="EMBL/GenBank/DDBJ databases">
        <title>Genomic Encyclopedia of Type Strains, Phase IV (KMG-IV): sequencing the most valuable type-strain genomes for metagenomic binning, comparative biology and taxonomic classification.</title>
        <authorList>
            <person name="Goeker M."/>
        </authorList>
    </citation>
    <scope>NUCLEOTIDE SEQUENCE [LARGE SCALE GENOMIC DNA]</scope>
    <source>
        <strain evidence="7 8">DSM 27203</strain>
    </source>
</reference>
<keyword evidence="3 6" id="KW-0949">S-adenosyl-L-methionine</keyword>
<dbReference type="Pfam" id="PF00765">
    <property type="entry name" value="Autoind_synth"/>
    <property type="match status" value="1"/>
</dbReference>
<gene>
    <name evidence="7" type="ORF">FHR23_002880</name>
</gene>
<proteinExistence type="inferred from homology"/>
<keyword evidence="8" id="KW-1185">Reference proteome</keyword>
<evidence type="ECO:0000313" key="7">
    <source>
        <dbReference type="EMBL" id="MBB5719921.1"/>
    </source>
</evidence>
<dbReference type="InterPro" id="IPR016181">
    <property type="entry name" value="Acyl_CoA_acyltransferase"/>
</dbReference>
<dbReference type="InterPro" id="IPR001690">
    <property type="entry name" value="Autoind_synthase"/>
</dbReference>
<dbReference type="Proteomes" id="UP000554342">
    <property type="component" value="Unassembled WGS sequence"/>
</dbReference>